<protein>
    <submittedName>
        <fullName evidence="1">Uncharacterized protein</fullName>
    </submittedName>
</protein>
<proteinExistence type="predicted"/>
<gene>
    <name evidence="1" type="ORF">ABM479_34560</name>
</gene>
<dbReference type="RefSeq" id="WP_349963258.1">
    <property type="nucleotide sequence ID" value="NZ_CP157964.1"/>
</dbReference>
<geneLocation type="plasmid" evidence="1">
    <name>unnamed4</name>
</geneLocation>
<dbReference type="AlphaFoldDB" id="A0AAU7S6B7"/>
<dbReference type="EMBL" id="CP157964">
    <property type="protein sequence ID" value="XBT98000.1"/>
    <property type="molecule type" value="Genomic_DNA"/>
</dbReference>
<organism evidence="1">
    <name type="scientific">Rhizobium sp. ZPR3</name>
    <dbReference type="NCBI Taxonomy" id="3158967"/>
    <lineage>
        <taxon>Bacteria</taxon>
        <taxon>Pseudomonadati</taxon>
        <taxon>Pseudomonadota</taxon>
        <taxon>Alphaproteobacteria</taxon>
        <taxon>Hyphomicrobiales</taxon>
        <taxon>Rhizobiaceae</taxon>
        <taxon>Rhizobium/Agrobacterium group</taxon>
        <taxon>Rhizobium</taxon>
    </lineage>
</organism>
<keyword evidence="1" id="KW-0614">Plasmid</keyword>
<evidence type="ECO:0000313" key="1">
    <source>
        <dbReference type="EMBL" id="XBT98000.1"/>
    </source>
</evidence>
<reference evidence="1" key="1">
    <citation type="submission" date="2024-06" db="EMBL/GenBank/DDBJ databases">
        <authorList>
            <person name="Li T."/>
            <person name="Gao R."/>
        </authorList>
    </citation>
    <scope>NUCLEOTIDE SEQUENCE</scope>
    <source>
        <strain evidence="1">ZPR3</strain>
        <plasmid evidence="1">unnamed4</plasmid>
    </source>
</reference>
<accession>A0AAU7S6B7</accession>
<sequence length="60" mass="6405">MGSAGRNCIGVELKKIVADAAYRGHNTPKDKGLEVHVAGMRRGLIDAIKRAFRRGGSLAD</sequence>
<name>A0AAU7S6B7_9HYPH</name>